<keyword evidence="8" id="KW-0969">Cilium</keyword>
<accession>A0A0H3J1R9</accession>
<evidence type="ECO:0000256" key="2">
    <source>
        <dbReference type="ARBA" id="ARBA00011255"/>
    </source>
</evidence>
<keyword evidence="8" id="KW-0282">Flagellum</keyword>
<dbReference type="EMBL" id="CP009268">
    <property type="protein sequence ID" value="AJA51834.1"/>
    <property type="molecule type" value="Genomic_DNA"/>
</dbReference>
<dbReference type="GO" id="GO:0009421">
    <property type="term" value="C:bacterial-type flagellum filament cap"/>
    <property type="evidence" value="ECO:0007669"/>
    <property type="project" value="InterPro"/>
</dbReference>
<dbReference type="InterPro" id="IPR010809">
    <property type="entry name" value="FliD_C"/>
</dbReference>
<dbReference type="GO" id="GO:0009424">
    <property type="term" value="C:bacterial-type flagellum hook"/>
    <property type="evidence" value="ECO:0007669"/>
    <property type="project" value="UniProtKB-UniRule"/>
</dbReference>
<evidence type="ECO:0000313" key="8">
    <source>
        <dbReference type="EMBL" id="AJA51834.1"/>
    </source>
</evidence>
<dbReference type="RefSeq" id="WP_003443880.1">
    <property type="nucleotide sequence ID" value="NZ_ANZB01000004.1"/>
</dbReference>
<keyword evidence="3" id="KW-0175">Coiled coil</keyword>
<dbReference type="InterPro" id="IPR003481">
    <property type="entry name" value="FliD_N"/>
</dbReference>
<comment type="subcellular location">
    <subcellularLocation>
        <location evidence="5">Secreted</location>
    </subcellularLocation>
    <subcellularLocation>
        <location evidence="5">Bacterial flagellum</location>
    </subcellularLocation>
</comment>
<evidence type="ECO:0000256" key="5">
    <source>
        <dbReference type="RuleBase" id="RU362066"/>
    </source>
</evidence>
<dbReference type="Proteomes" id="UP000028042">
    <property type="component" value="Unassembled WGS sequence"/>
</dbReference>
<dbReference type="KEGG" id="cpae:CPAST_c17760"/>
<comment type="subunit">
    <text evidence="2 5">Homopentamer.</text>
</comment>
<feature type="domain" description="Flagellar hook-associated protein 2 N-terminal" evidence="6">
    <location>
        <begin position="30"/>
        <end position="126"/>
    </location>
</feature>
<dbReference type="PANTHER" id="PTHR30288:SF0">
    <property type="entry name" value="FLAGELLAR HOOK-ASSOCIATED PROTEIN 2"/>
    <property type="match status" value="1"/>
</dbReference>
<evidence type="ECO:0000259" key="7">
    <source>
        <dbReference type="Pfam" id="PF07195"/>
    </source>
</evidence>
<evidence type="ECO:0000259" key="6">
    <source>
        <dbReference type="Pfam" id="PF02465"/>
    </source>
</evidence>
<dbReference type="PANTHER" id="PTHR30288">
    <property type="entry name" value="FLAGELLAR CAP/ASSEMBLY PROTEIN FLID"/>
    <property type="match status" value="1"/>
</dbReference>
<dbReference type="Pfam" id="PF07195">
    <property type="entry name" value="FliD_C"/>
    <property type="match status" value="1"/>
</dbReference>
<keyword evidence="8" id="KW-0966">Cell projection</keyword>
<dbReference type="Pfam" id="PF02465">
    <property type="entry name" value="FliD_N"/>
    <property type="match status" value="1"/>
</dbReference>
<reference evidence="8 11" key="1">
    <citation type="journal article" date="2015" name="Genome Announc.">
        <title>Complete Genome Sequence of the Nitrogen-Fixing and Solvent-Producing Clostridium pasteurianum DSM 525.</title>
        <authorList>
            <person name="Poehlein A."/>
            <person name="Grosse-Honebrink A."/>
            <person name="Zhang Y."/>
            <person name="Minton N.P."/>
            <person name="Daniel R."/>
        </authorList>
    </citation>
    <scope>NUCLEOTIDE SEQUENCE [LARGE SCALE GENOMIC DNA]</scope>
    <source>
        <strain evidence="8">DSM 525</strain>
        <strain evidence="11">DSM 525 / ATCC 6013</strain>
    </source>
</reference>
<organism evidence="8 11">
    <name type="scientific">Clostridium pasteurianum DSM 525 = ATCC 6013</name>
    <dbReference type="NCBI Taxonomy" id="1262449"/>
    <lineage>
        <taxon>Bacteria</taxon>
        <taxon>Bacillati</taxon>
        <taxon>Bacillota</taxon>
        <taxon>Clostridia</taxon>
        <taxon>Eubacteriales</taxon>
        <taxon>Clostridiaceae</taxon>
        <taxon>Clostridium</taxon>
    </lineage>
</organism>
<dbReference type="GO" id="GO:0005576">
    <property type="term" value="C:extracellular region"/>
    <property type="evidence" value="ECO:0007669"/>
    <property type="project" value="UniProtKB-SubCell"/>
</dbReference>
<evidence type="ECO:0000256" key="3">
    <source>
        <dbReference type="ARBA" id="ARBA00023054"/>
    </source>
</evidence>
<dbReference type="KEGG" id="cpat:CLPA_c17760"/>
<dbReference type="GO" id="GO:0007155">
    <property type="term" value="P:cell adhesion"/>
    <property type="evidence" value="ECO:0007669"/>
    <property type="project" value="InterPro"/>
</dbReference>
<evidence type="ECO:0000256" key="1">
    <source>
        <dbReference type="ARBA" id="ARBA00009764"/>
    </source>
</evidence>
<dbReference type="EMBL" id="JPGY02000001">
    <property type="protein sequence ID" value="KRU12158.1"/>
    <property type="molecule type" value="Genomic_DNA"/>
</dbReference>
<dbReference type="PATRIC" id="fig|1262449.3.peg.1613"/>
<sequence>MSDISSTSTTTTGMTGAGGGSMIRITGMASGLDVDAIVKKMLVAEQNKIDKAKQDQQTIQWKQEAYQDIIKDIKDLQNTYFNSLDSANNILSSSNYAGFDSSVADSTVLSVTPGVSSQTGTYKVDFTDGHLAATASVSTTDKVSSSSGDASLSSTMKDLGMSGSTGTFDITYNGTTKTITVNSTDKLSDVINNISNATSGAVMASFSQLTGKFTIQTANTGSAQNITVSNDSGSSLTALGITTGSSGTGEDAVVKITPPGGIAVTVTKSTNNFTIDGITYNLQSAQGADEGKSTTFTITQNTQKVYDKINDFLDKYNAIVDKIQTKLSEKKSYDYPPLTDAQRSSMSASQITDWETKAKTGILRNDENLQSLLTSMRSAFTTAVSNTGLSFGKYGSNSIGLDTSSDITEGGKITIVDEQKFKAAIAEHGDQILKLFTNISDSTDKTTKFNESGIFQRLSSIFVDNVGYTGTTLNSAILTKYANYQGDYSIYGSSGTNTLPDQLYRQTLLIKKLNSDFSDKQEKYYQQFSALETALTQMNAQQSMLSQYGM</sequence>
<evidence type="ECO:0000313" key="11">
    <source>
        <dbReference type="Proteomes" id="UP000030905"/>
    </source>
</evidence>
<comment type="similarity">
    <text evidence="1 5">Belongs to the FliD family.</text>
</comment>
<dbReference type="InterPro" id="IPR040026">
    <property type="entry name" value="FliD"/>
</dbReference>
<dbReference type="AlphaFoldDB" id="A0A0H3J1R9"/>
<reference evidence="9" key="2">
    <citation type="submission" date="2015-10" db="EMBL/GenBank/DDBJ databases">
        <title>Improved Draft Genome Sequence of Clostridium pasteurianum Strain ATCC 6013 (DSM 525) Using a Hybrid Next-Generation Sequencing Approach.</title>
        <authorList>
            <person name="Pyne M.E."/>
            <person name="Utturkar S.M."/>
            <person name="Brown S.D."/>
            <person name="Moo-Young M."/>
            <person name="Chung D.A."/>
            <person name="Chou P.C."/>
        </authorList>
    </citation>
    <scope>NUCLEOTIDE SEQUENCE</scope>
    <source>
        <strain evidence="9">ATCC 6013</strain>
    </source>
</reference>
<comment type="function">
    <text evidence="5">Required for morphogenesis and for the elongation of the flagellar filament by facilitating polymerization of the flagellin monomers at the tip of growing filament. Forms a capping structure, which prevents flagellin subunits (transported through the central channel of the flagellum) from leaking out without polymerization at the distal end.</text>
</comment>
<evidence type="ECO:0000313" key="10">
    <source>
        <dbReference type="Proteomes" id="UP000028042"/>
    </source>
</evidence>
<protein>
    <recommendedName>
        <fullName evidence="5">Flagellar hook-associated protein 2</fullName>
        <shortName evidence="5">HAP2</shortName>
    </recommendedName>
    <alternativeName>
        <fullName evidence="5">Flagellar cap protein</fullName>
    </alternativeName>
</protein>
<evidence type="ECO:0000256" key="4">
    <source>
        <dbReference type="ARBA" id="ARBA00023143"/>
    </source>
</evidence>
<keyword evidence="11" id="KW-1185">Reference proteome</keyword>
<dbReference type="GeneID" id="93073938"/>
<dbReference type="eggNOG" id="COG1345">
    <property type="taxonomic scope" value="Bacteria"/>
</dbReference>
<dbReference type="GO" id="GO:0071973">
    <property type="term" value="P:bacterial-type flagellum-dependent cell motility"/>
    <property type="evidence" value="ECO:0007669"/>
    <property type="project" value="TreeGrafter"/>
</dbReference>
<dbReference type="Proteomes" id="UP000030905">
    <property type="component" value="Chromosome"/>
</dbReference>
<name>A0A0H3J1R9_CLOPA</name>
<reference evidence="9 10" key="3">
    <citation type="journal article" name="Genome Announc.">
        <title>Improved Draft Genome Sequence of Clostridium pasteurianum Strain ATCC 6013 (DSM 525) Using a Hybrid Next-Generation Sequencing Approach.</title>
        <authorList>
            <person name="Pyne M.E."/>
            <person name="Utturkar S."/>
            <person name="Brown S.D."/>
            <person name="Moo-Young M."/>
            <person name="Chung D.A."/>
            <person name="Chou C.P."/>
        </authorList>
    </citation>
    <scope>NUCLEOTIDE SEQUENCE [LARGE SCALE GENOMIC DNA]</scope>
    <source>
        <strain evidence="9 10">ATCC 6013</strain>
    </source>
</reference>
<gene>
    <name evidence="8" type="primary">fliD</name>
    <name evidence="8" type="ORF">CLPA_c17760</name>
    <name evidence="9" type="ORF">CP6013_01405</name>
</gene>
<proteinExistence type="inferred from homology"/>
<evidence type="ECO:0000313" key="9">
    <source>
        <dbReference type="EMBL" id="KRU12158.1"/>
    </source>
</evidence>
<keyword evidence="5" id="KW-0964">Secreted</keyword>
<keyword evidence="4 5" id="KW-0975">Bacterial flagellum</keyword>
<feature type="domain" description="Flagellar hook-associated protein 2 C-terminal" evidence="7">
    <location>
        <begin position="250"/>
        <end position="540"/>
    </location>
</feature>